<dbReference type="InterPro" id="IPR010987">
    <property type="entry name" value="Glutathione-S-Trfase_C-like"/>
</dbReference>
<name>A0A6I6D2U8_9GAMM</name>
<dbReference type="SUPFAM" id="SSF47616">
    <property type="entry name" value="GST C-terminal domain-like"/>
    <property type="match status" value="1"/>
</dbReference>
<dbReference type="PANTHER" id="PTHR43968">
    <property type="match status" value="1"/>
</dbReference>
<dbReference type="PROSITE" id="PS50405">
    <property type="entry name" value="GST_CTER"/>
    <property type="match status" value="1"/>
</dbReference>
<feature type="domain" description="GST C-terminal" evidence="2">
    <location>
        <begin position="83"/>
        <end position="215"/>
    </location>
</feature>
<dbReference type="InterPro" id="IPR050983">
    <property type="entry name" value="GST_Omega/HSP26"/>
</dbReference>
<dbReference type="Pfam" id="PF13410">
    <property type="entry name" value="GST_C_2"/>
    <property type="match status" value="1"/>
</dbReference>
<dbReference type="KEGG" id="ghl:GM160_04680"/>
<dbReference type="InterPro" id="IPR004045">
    <property type="entry name" value="Glutathione_S-Trfase_N"/>
</dbReference>
<reference evidence="3 4" key="1">
    <citation type="submission" date="2019-11" db="EMBL/GenBank/DDBJ databases">
        <authorList>
            <person name="Zhang J."/>
            <person name="Sun C."/>
        </authorList>
    </citation>
    <scope>NUCLEOTIDE SEQUENCE [LARGE SCALE GENOMIC DNA]</scope>
    <source>
        <strain evidence="4">sp2</strain>
    </source>
</reference>
<dbReference type="Gene3D" id="3.40.30.10">
    <property type="entry name" value="Glutaredoxin"/>
    <property type="match status" value="1"/>
</dbReference>
<dbReference type="SFLD" id="SFLDS00019">
    <property type="entry name" value="Glutathione_Transferase_(cytos"/>
    <property type="match status" value="1"/>
</dbReference>
<evidence type="ECO:0000259" key="2">
    <source>
        <dbReference type="PROSITE" id="PS50405"/>
    </source>
</evidence>
<evidence type="ECO:0000313" key="3">
    <source>
        <dbReference type="EMBL" id="QGT78253.1"/>
    </source>
</evidence>
<dbReference type="PANTHER" id="PTHR43968:SF6">
    <property type="entry name" value="GLUTATHIONE S-TRANSFERASE OMEGA"/>
    <property type="match status" value="1"/>
</dbReference>
<sequence length="221" mass="24747">MQLELISFKLCPFVQRSVITLKHKGVPFDTTFIQLNDPPAWFDEVSPLGKVPVLKVDGEVLFESAVINEFLDESFGERMLSANTLERAQQRAWIELGSAGIMAMFGAITAAEESASAAKRAELAKLFGHLEKHLAKQPPAPFFAGKTLSLVDTSFAPLFQRLFALPESLLDWNAIPTVMRWGERLADEPVIRDSLPEGFDDLFPMMLKKQNGWYAQQYLAD</sequence>
<evidence type="ECO:0000313" key="4">
    <source>
        <dbReference type="Proteomes" id="UP000427716"/>
    </source>
</evidence>
<dbReference type="InterPro" id="IPR036282">
    <property type="entry name" value="Glutathione-S-Trfase_C_sf"/>
</dbReference>
<feature type="domain" description="GST N-terminal" evidence="1">
    <location>
        <begin position="1"/>
        <end position="79"/>
    </location>
</feature>
<dbReference type="Proteomes" id="UP000427716">
    <property type="component" value="Chromosome"/>
</dbReference>
<organism evidence="3 4">
    <name type="scientific">Guyparkeria halophila</name>
    <dbReference type="NCBI Taxonomy" id="47960"/>
    <lineage>
        <taxon>Bacteria</taxon>
        <taxon>Pseudomonadati</taxon>
        <taxon>Pseudomonadota</taxon>
        <taxon>Gammaproteobacteria</taxon>
        <taxon>Chromatiales</taxon>
        <taxon>Thioalkalibacteraceae</taxon>
        <taxon>Guyparkeria</taxon>
    </lineage>
</organism>
<dbReference type="CDD" id="cd00299">
    <property type="entry name" value="GST_C_family"/>
    <property type="match status" value="1"/>
</dbReference>
<dbReference type="InterPro" id="IPR036249">
    <property type="entry name" value="Thioredoxin-like_sf"/>
</dbReference>
<dbReference type="CDD" id="cd00570">
    <property type="entry name" value="GST_N_family"/>
    <property type="match status" value="1"/>
</dbReference>
<evidence type="ECO:0000259" key="1">
    <source>
        <dbReference type="PROSITE" id="PS50404"/>
    </source>
</evidence>
<dbReference type="SUPFAM" id="SSF52833">
    <property type="entry name" value="Thioredoxin-like"/>
    <property type="match status" value="1"/>
</dbReference>
<dbReference type="AlphaFoldDB" id="A0A6I6D2U8"/>
<protein>
    <submittedName>
        <fullName evidence="3">Glutathione S-transferase family protein</fullName>
    </submittedName>
</protein>
<dbReference type="GO" id="GO:0005737">
    <property type="term" value="C:cytoplasm"/>
    <property type="evidence" value="ECO:0007669"/>
    <property type="project" value="TreeGrafter"/>
</dbReference>
<dbReference type="EMBL" id="CP046415">
    <property type="protein sequence ID" value="QGT78253.1"/>
    <property type="molecule type" value="Genomic_DNA"/>
</dbReference>
<dbReference type="Pfam" id="PF13409">
    <property type="entry name" value="GST_N_2"/>
    <property type="match status" value="1"/>
</dbReference>
<keyword evidence="4" id="KW-1185">Reference proteome</keyword>
<dbReference type="GO" id="GO:0016740">
    <property type="term" value="F:transferase activity"/>
    <property type="evidence" value="ECO:0007669"/>
    <property type="project" value="UniProtKB-KW"/>
</dbReference>
<gene>
    <name evidence="3" type="ORF">GM160_04680</name>
</gene>
<keyword evidence="3" id="KW-0808">Transferase</keyword>
<dbReference type="InterPro" id="IPR040079">
    <property type="entry name" value="Glutathione_S-Trfase"/>
</dbReference>
<proteinExistence type="predicted"/>
<accession>A0A6I6D2U8</accession>
<dbReference type="PROSITE" id="PS50404">
    <property type="entry name" value="GST_NTER"/>
    <property type="match status" value="1"/>
</dbReference>
<dbReference type="SFLD" id="SFLDG00358">
    <property type="entry name" value="Main_(cytGST)"/>
    <property type="match status" value="1"/>
</dbReference>
<dbReference type="RefSeq" id="WP_156573567.1">
    <property type="nucleotide sequence ID" value="NZ_CP046415.1"/>
</dbReference>
<dbReference type="Gene3D" id="1.20.1050.10">
    <property type="match status" value="1"/>
</dbReference>